<comment type="similarity">
    <text evidence="5 14 16">Belongs to the RNase HII family.</text>
</comment>
<dbReference type="AlphaFoldDB" id="A0A1F4T8F0"/>
<dbReference type="GO" id="GO:0004523">
    <property type="term" value="F:RNA-DNA hybrid ribonuclease activity"/>
    <property type="evidence" value="ECO:0007669"/>
    <property type="project" value="UniProtKB-UniRule"/>
</dbReference>
<evidence type="ECO:0000256" key="15">
    <source>
        <dbReference type="PROSITE-ProRule" id="PRU01319"/>
    </source>
</evidence>
<protein>
    <recommendedName>
        <fullName evidence="7 14">Ribonuclease HII</fullName>
        <shortName evidence="14">RNase HII</shortName>
        <ecNumber evidence="6 14">3.1.26.4</ecNumber>
    </recommendedName>
</protein>
<evidence type="ECO:0000256" key="16">
    <source>
        <dbReference type="RuleBase" id="RU003515"/>
    </source>
</evidence>
<dbReference type="InterPro" id="IPR024567">
    <property type="entry name" value="RNase_HII/HIII_dom"/>
</dbReference>
<keyword evidence="13 14" id="KW-0464">Manganese</keyword>
<keyword evidence="11 14" id="KW-0255">Endonuclease</keyword>
<evidence type="ECO:0000313" key="18">
    <source>
        <dbReference type="EMBL" id="OGC28353.1"/>
    </source>
</evidence>
<comment type="cofactor">
    <cofactor evidence="14 15">
        <name>Mn(2+)</name>
        <dbReference type="ChEBI" id="CHEBI:29035"/>
    </cofactor>
    <cofactor evidence="14 15">
        <name>Mg(2+)</name>
        <dbReference type="ChEBI" id="CHEBI:18420"/>
    </cofactor>
    <text evidence="14 15">Manganese or magnesium. Binds 1 divalent metal ion per monomer in the absence of substrate. May bind a second metal ion after substrate binding.</text>
</comment>
<comment type="subcellular location">
    <subcellularLocation>
        <location evidence="4 14">Cytoplasm</location>
    </subcellularLocation>
</comment>
<organism evidence="18 19">
    <name type="scientific">candidate division WOR-1 bacterium RIFOXYC12_FULL_54_18</name>
    <dbReference type="NCBI Taxonomy" id="1802584"/>
    <lineage>
        <taxon>Bacteria</taxon>
        <taxon>Bacillati</taxon>
        <taxon>Saganbacteria</taxon>
    </lineage>
</organism>
<evidence type="ECO:0000256" key="8">
    <source>
        <dbReference type="ARBA" id="ARBA00022490"/>
    </source>
</evidence>
<name>A0A1F4T8F0_UNCSA</name>
<evidence type="ECO:0000256" key="9">
    <source>
        <dbReference type="ARBA" id="ARBA00022722"/>
    </source>
</evidence>
<reference evidence="18 19" key="1">
    <citation type="journal article" date="2016" name="Nat. Commun.">
        <title>Thousands of microbial genomes shed light on interconnected biogeochemical processes in an aquifer system.</title>
        <authorList>
            <person name="Anantharaman K."/>
            <person name="Brown C.T."/>
            <person name="Hug L.A."/>
            <person name="Sharon I."/>
            <person name="Castelle C.J."/>
            <person name="Probst A.J."/>
            <person name="Thomas B.C."/>
            <person name="Singh A."/>
            <person name="Wilkins M.J."/>
            <person name="Karaoz U."/>
            <person name="Brodie E.L."/>
            <person name="Williams K.H."/>
            <person name="Hubbard S.S."/>
            <person name="Banfield J.F."/>
        </authorList>
    </citation>
    <scope>NUCLEOTIDE SEQUENCE [LARGE SCALE GENOMIC DNA]</scope>
</reference>
<evidence type="ECO:0000256" key="6">
    <source>
        <dbReference type="ARBA" id="ARBA00012180"/>
    </source>
</evidence>
<feature type="binding site" evidence="14 15">
    <location>
        <position position="114"/>
    </location>
    <ligand>
        <name>a divalent metal cation</name>
        <dbReference type="ChEBI" id="CHEBI:60240"/>
    </ligand>
</feature>
<dbReference type="GO" id="GO:0043137">
    <property type="term" value="P:DNA replication, removal of RNA primer"/>
    <property type="evidence" value="ECO:0007669"/>
    <property type="project" value="TreeGrafter"/>
</dbReference>
<evidence type="ECO:0000256" key="12">
    <source>
        <dbReference type="ARBA" id="ARBA00022801"/>
    </source>
</evidence>
<evidence type="ECO:0000256" key="13">
    <source>
        <dbReference type="ARBA" id="ARBA00023211"/>
    </source>
</evidence>
<dbReference type="SUPFAM" id="SSF53098">
    <property type="entry name" value="Ribonuclease H-like"/>
    <property type="match status" value="1"/>
</dbReference>
<dbReference type="PANTHER" id="PTHR10954">
    <property type="entry name" value="RIBONUCLEASE H2 SUBUNIT A"/>
    <property type="match status" value="1"/>
</dbReference>
<dbReference type="InterPro" id="IPR022898">
    <property type="entry name" value="RNase_HII"/>
</dbReference>
<comment type="catalytic activity">
    <reaction evidence="1 14 15 16">
        <text>Endonucleolytic cleavage to 5'-phosphomonoester.</text>
        <dbReference type="EC" id="3.1.26.4"/>
    </reaction>
</comment>
<dbReference type="Gene3D" id="3.30.420.10">
    <property type="entry name" value="Ribonuclease H-like superfamily/Ribonuclease H"/>
    <property type="match status" value="1"/>
</dbReference>
<dbReference type="GO" id="GO:0003723">
    <property type="term" value="F:RNA binding"/>
    <property type="evidence" value="ECO:0007669"/>
    <property type="project" value="UniProtKB-UniRule"/>
</dbReference>
<keyword evidence="12 14" id="KW-0378">Hydrolase</keyword>
<dbReference type="Proteomes" id="UP000178602">
    <property type="component" value="Unassembled WGS sequence"/>
</dbReference>
<evidence type="ECO:0000256" key="14">
    <source>
        <dbReference type="HAMAP-Rule" id="MF_00052"/>
    </source>
</evidence>
<keyword evidence="8 14" id="KW-0963">Cytoplasm</keyword>
<evidence type="ECO:0000256" key="7">
    <source>
        <dbReference type="ARBA" id="ARBA00019179"/>
    </source>
</evidence>
<proteinExistence type="inferred from homology"/>
<dbReference type="InterPro" id="IPR001352">
    <property type="entry name" value="RNase_HII/HIII"/>
</dbReference>
<dbReference type="HAMAP" id="MF_00052_B">
    <property type="entry name" value="RNase_HII_B"/>
    <property type="match status" value="1"/>
</dbReference>
<accession>A0A1F4T8F0</accession>
<keyword evidence="10 14" id="KW-0479">Metal-binding</keyword>
<dbReference type="FunFam" id="3.30.420.10:FF:000006">
    <property type="entry name" value="Ribonuclease HII"/>
    <property type="match status" value="1"/>
</dbReference>
<evidence type="ECO:0000256" key="11">
    <source>
        <dbReference type="ARBA" id="ARBA00022759"/>
    </source>
</evidence>
<dbReference type="EMBL" id="MEUG01000001">
    <property type="protein sequence ID" value="OGC28353.1"/>
    <property type="molecule type" value="Genomic_DNA"/>
</dbReference>
<dbReference type="InterPro" id="IPR012337">
    <property type="entry name" value="RNaseH-like_sf"/>
</dbReference>
<comment type="caution">
    <text evidence="18">The sequence shown here is derived from an EMBL/GenBank/DDBJ whole genome shotgun (WGS) entry which is preliminary data.</text>
</comment>
<evidence type="ECO:0000313" key="19">
    <source>
        <dbReference type="Proteomes" id="UP000178602"/>
    </source>
</evidence>
<dbReference type="GO" id="GO:0005737">
    <property type="term" value="C:cytoplasm"/>
    <property type="evidence" value="ECO:0007669"/>
    <property type="project" value="UniProtKB-SubCell"/>
</dbReference>
<keyword evidence="9 14" id="KW-0540">Nuclease</keyword>
<dbReference type="GO" id="GO:0032299">
    <property type="term" value="C:ribonuclease H2 complex"/>
    <property type="evidence" value="ECO:0007669"/>
    <property type="project" value="TreeGrafter"/>
</dbReference>
<sequence>MLSAVYENRLARQGFKLVAGVDEAGRGPLAGPLVAAAVILPINYDLPGLNDSKQLSARRREILFDQIRNIALAVGFAAVSHTVIDRINVGQANYLAMEKAIAALKIQPDYLLIDGGRYRLKVSIPMRGINGGDAISPSIAAASIIAKVTRDCLMEKYHEKYPLYNFLAHKGYGTKEHLSLIKKHGSCPIHRRSFGPVARTLRSA</sequence>
<feature type="domain" description="RNase H type-2" evidence="17">
    <location>
        <begin position="16"/>
        <end position="204"/>
    </location>
</feature>
<evidence type="ECO:0000259" key="17">
    <source>
        <dbReference type="PROSITE" id="PS51975"/>
    </source>
</evidence>
<gene>
    <name evidence="14" type="primary">rnhB</name>
    <name evidence="18" type="ORF">A3K49_05165</name>
</gene>
<dbReference type="CDD" id="cd07182">
    <property type="entry name" value="RNase_HII_bacteria_HII_like"/>
    <property type="match status" value="1"/>
</dbReference>
<dbReference type="NCBIfam" id="NF000594">
    <property type="entry name" value="PRK00015.1-1"/>
    <property type="match status" value="1"/>
</dbReference>
<evidence type="ECO:0000256" key="5">
    <source>
        <dbReference type="ARBA" id="ARBA00007383"/>
    </source>
</evidence>
<feature type="binding site" evidence="14 15">
    <location>
        <position position="23"/>
    </location>
    <ligand>
        <name>a divalent metal cation</name>
        <dbReference type="ChEBI" id="CHEBI:60240"/>
    </ligand>
</feature>
<comment type="cofactor">
    <cofactor evidence="2">
        <name>Mg(2+)</name>
        <dbReference type="ChEBI" id="CHEBI:18420"/>
    </cofactor>
</comment>
<dbReference type="GO" id="GO:0030145">
    <property type="term" value="F:manganese ion binding"/>
    <property type="evidence" value="ECO:0007669"/>
    <property type="project" value="UniProtKB-UniRule"/>
</dbReference>
<evidence type="ECO:0000256" key="10">
    <source>
        <dbReference type="ARBA" id="ARBA00022723"/>
    </source>
</evidence>
<dbReference type="PANTHER" id="PTHR10954:SF18">
    <property type="entry name" value="RIBONUCLEASE HII"/>
    <property type="match status" value="1"/>
</dbReference>
<comment type="function">
    <text evidence="3 14 16">Endonuclease that specifically degrades the RNA of RNA-DNA hybrids.</text>
</comment>
<evidence type="ECO:0000256" key="3">
    <source>
        <dbReference type="ARBA" id="ARBA00004065"/>
    </source>
</evidence>
<dbReference type="PROSITE" id="PS51975">
    <property type="entry name" value="RNASE_H_2"/>
    <property type="match status" value="1"/>
</dbReference>
<dbReference type="GO" id="GO:0006298">
    <property type="term" value="P:mismatch repair"/>
    <property type="evidence" value="ECO:0007669"/>
    <property type="project" value="TreeGrafter"/>
</dbReference>
<evidence type="ECO:0000256" key="1">
    <source>
        <dbReference type="ARBA" id="ARBA00000077"/>
    </source>
</evidence>
<dbReference type="InterPro" id="IPR036397">
    <property type="entry name" value="RNaseH_sf"/>
</dbReference>
<evidence type="ECO:0000256" key="2">
    <source>
        <dbReference type="ARBA" id="ARBA00001946"/>
    </source>
</evidence>
<evidence type="ECO:0000256" key="4">
    <source>
        <dbReference type="ARBA" id="ARBA00004496"/>
    </source>
</evidence>
<dbReference type="NCBIfam" id="NF000595">
    <property type="entry name" value="PRK00015.1-3"/>
    <property type="match status" value="1"/>
</dbReference>
<dbReference type="Pfam" id="PF01351">
    <property type="entry name" value="RNase_HII"/>
    <property type="match status" value="1"/>
</dbReference>
<feature type="binding site" evidence="14 15">
    <location>
        <position position="22"/>
    </location>
    <ligand>
        <name>a divalent metal cation</name>
        <dbReference type="ChEBI" id="CHEBI:60240"/>
    </ligand>
</feature>
<dbReference type="EC" id="3.1.26.4" evidence="6 14"/>